<dbReference type="PANTHER" id="PTHR35372">
    <property type="entry name" value="ATP BINDING PROTEIN-RELATED"/>
    <property type="match status" value="1"/>
</dbReference>
<evidence type="ECO:0000256" key="4">
    <source>
        <dbReference type="SAM" id="MobiDB-lite"/>
    </source>
</evidence>
<protein>
    <recommendedName>
        <fullName evidence="5">SF3 helicase domain-containing protein</fullName>
    </recommendedName>
</protein>
<evidence type="ECO:0000256" key="2">
    <source>
        <dbReference type="ARBA" id="ARBA00022801"/>
    </source>
</evidence>
<evidence type="ECO:0000256" key="1">
    <source>
        <dbReference type="ARBA" id="ARBA00022741"/>
    </source>
</evidence>
<dbReference type="InterPro" id="IPR051620">
    <property type="entry name" value="ORF904-like_C"/>
</dbReference>
<accession>A0A6C0C6H2</accession>
<dbReference type="Pfam" id="PF23162">
    <property type="entry name" value="AEP_C962R"/>
    <property type="match status" value="1"/>
</dbReference>
<reference evidence="6" key="1">
    <citation type="journal article" date="2020" name="Nature">
        <title>Giant virus diversity and host interactions through global metagenomics.</title>
        <authorList>
            <person name="Schulz F."/>
            <person name="Roux S."/>
            <person name="Paez-Espino D."/>
            <person name="Jungbluth S."/>
            <person name="Walsh D.A."/>
            <person name="Denef V.J."/>
            <person name="McMahon K.D."/>
            <person name="Konstantinidis K.T."/>
            <person name="Eloe-Fadrosh E.A."/>
            <person name="Kyrpides N.C."/>
            <person name="Woyke T."/>
        </authorList>
    </citation>
    <scope>NUCLEOTIDE SEQUENCE</scope>
    <source>
        <strain evidence="6">GVMAG-M-3300020185-33</strain>
    </source>
</reference>
<keyword evidence="2" id="KW-0378">Hydrolase</keyword>
<dbReference type="PANTHER" id="PTHR35372:SF2">
    <property type="entry name" value="SF3 HELICASE DOMAIN-CONTAINING PROTEIN"/>
    <property type="match status" value="1"/>
</dbReference>
<feature type="region of interest" description="Disordered" evidence="4">
    <location>
        <begin position="497"/>
        <end position="519"/>
    </location>
</feature>
<sequence>MSNQVLSLKDFLEQHKCKKGMGSNSTHTRIPDRDLNIYAGAYMINEYDNENFKLVYCNKVFSNKQQEFLTEAQLPTSGPILIDLDFRYNTSIEERQHTEDHISDLVELYLEQLKKVAHLTSDKFPVFILEKPNVNTLTDVTKDGIHIVIGVDMHHEAQIRLREYILEELDHVLSELPLQNDYESVVDKGIVTGKTNWQLYGSRKPGNEAYQLVQYWEISYDAEECEFEYTDMMDDTINHVEIFDLISARKNDNVKFGLKDDVIERCRLADQGNANRNSRKSKNRIKKRDKSLPTNLEELKKASENNLQEAAMNDDLYEVREIHEFTMALAEFRASDYNEWFKVGLALHACDYELLFPTWMLFSVKSDKFDYEDIPNYWSMWSNDFTNNRNEMSRGSIMWWCKQDNPMEYLKIKENTVDYFINKTIEHEKPPDYDIAGILHKMFGDQYKCVSIKSNIWYEMVSGRWSEIDSGTTLRKKLSSKLALKYTLKAKELVERMTNLNSNPSPTESKNSDDDDGEMKKLQKLAGRTAGIGLDLRRTNNKNNVMKEAKEHFFDKMFLDKLDNNPNLLCFTNGVIDFEKKEFRATKPDDYVSLCTRIEHINLDENNPVHAKNMKDITEFIEQLFPDPMLNKYMWQHMAASLKGTNENQVFNIYTGTGRNGKSKLVDLLSLALGDYKATVPITLVTSKRTTIGGASPEIAQLKGIRYACMQEPSENMTINEGVMKELTGGDPLSGRALYCDTITFNPQFTLVVCTNHLFDIKSTDDGTWRRIRVCDFESKFLDKPYENEKDFPKKKYPYQFKCVRDIDSRFETWAPYFISMLVKIAFDTNGVVEDCPQVLAASQKYKMQQDYFAQFFEERIVTTEGSTIKRKDMYTEFIEWYTELYGGKVPKGKDLYDFMESKIGKCSRGRFAGYRLIHSFEQDLDVVPNNI</sequence>
<dbReference type="Pfam" id="PF08707">
    <property type="entry name" value="PriCT_2"/>
    <property type="match status" value="1"/>
</dbReference>
<dbReference type="PROSITE" id="PS51206">
    <property type="entry name" value="SF3_HELICASE_1"/>
    <property type="match status" value="1"/>
</dbReference>
<proteinExistence type="predicted"/>
<name>A0A6C0C6H2_9ZZZZ</name>
<dbReference type="InterPro" id="IPR056443">
    <property type="entry name" value="AEP_C962R"/>
</dbReference>
<organism evidence="6">
    <name type="scientific">viral metagenome</name>
    <dbReference type="NCBI Taxonomy" id="1070528"/>
    <lineage>
        <taxon>unclassified sequences</taxon>
        <taxon>metagenomes</taxon>
        <taxon>organismal metagenomes</taxon>
    </lineage>
</organism>
<keyword evidence="1" id="KW-0547">Nucleotide-binding</keyword>
<evidence type="ECO:0000313" key="6">
    <source>
        <dbReference type="EMBL" id="QHS99364.1"/>
    </source>
</evidence>
<dbReference type="AlphaFoldDB" id="A0A6C0C6H2"/>
<dbReference type="Gene3D" id="3.40.50.300">
    <property type="entry name" value="P-loop containing nucleotide triphosphate hydrolases"/>
    <property type="match status" value="1"/>
</dbReference>
<dbReference type="InterPro" id="IPR027417">
    <property type="entry name" value="P-loop_NTPase"/>
</dbReference>
<dbReference type="InterPro" id="IPR014818">
    <property type="entry name" value="Phage/plasmid_primase_P4_C"/>
</dbReference>
<dbReference type="NCBIfam" id="TIGR01613">
    <property type="entry name" value="primase_Cterm"/>
    <property type="match status" value="1"/>
</dbReference>
<dbReference type="Pfam" id="PF08706">
    <property type="entry name" value="D5_N"/>
    <property type="match status" value="1"/>
</dbReference>
<evidence type="ECO:0000256" key="3">
    <source>
        <dbReference type="ARBA" id="ARBA00022840"/>
    </source>
</evidence>
<evidence type="ECO:0000259" key="5">
    <source>
        <dbReference type="PROSITE" id="PS51206"/>
    </source>
</evidence>
<feature type="compositionally biased region" description="Polar residues" evidence="4">
    <location>
        <begin position="498"/>
        <end position="509"/>
    </location>
</feature>
<dbReference type="InterPro" id="IPR014819">
    <property type="entry name" value="PriCT_2"/>
</dbReference>
<dbReference type="InterPro" id="IPR014015">
    <property type="entry name" value="Helicase_SF3_DNA-vir"/>
</dbReference>
<dbReference type="GO" id="GO:0016817">
    <property type="term" value="F:hydrolase activity, acting on acid anhydrides"/>
    <property type="evidence" value="ECO:0007669"/>
    <property type="project" value="InterPro"/>
</dbReference>
<dbReference type="InterPro" id="IPR006500">
    <property type="entry name" value="Helicase_put_C_phage/plasmid"/>
</dbReference>
<keyword evidence="3" id="KW-0067">ATP-binding</keyword>
<feature type="domain" description="SF3 helicase" evidence="5">
    <location>
        <begin position="629"/>
        <end position="790"/>
    </location>
</feature>
<dbReference type="EMBL" id="MN739340">
    <property type="protein sequence ID" value="QHS99364.1"/>
    <property type="molecule type" value="Genomic_DNA"/>
</dbReference>
<dbReference type="GO" id="GO:0005524">
    <property type="term" value="F:ATP binding"/>
    <property type="evidence" value="ECO:0007669"/>
    <property type="project" value="UniProtKB-KW"/>
</dbReference>